<comment type="similarity">
    <text evidence="1">Belongs to the N(4)/N(6)-methyltransferase family.</text>
</comment>
<dbReference type="Proteomes" id="UP000005012">
    <property type="component" value="Chromosome"/>
</dbReference>
<dbReference type="KEGG" id="psi:S70_12525"/>
<dbReference type="GO" id="GO:0009007">
    <property type="term" value="F:site-specific DNA-methyltransferase (adenine-specific) activity"/>
    <property type="evidence" value="ECO:0007669"/>
    <property type="project" value="UniProtKB-EC"/>
</dbReference>
<dbReference type="GO" id="GO:0008170">
    <property type="term" value="F:N-methyltransferase activity"/>
    <property type="evidence" value="ECO:0007669"/>
    <property type="project" value="InterPro"/>
</dbReference>
<gene>
    <name evidence="8" type="ordered locus">S70_12525</name>
</gene>
<evidence type="ECO:0000256" key="2">
    <source>
        <dbReference type="ARBA" id="ARBA00011900"/>
    </source>
</evidence>
<evidence type="ECO:0000256" key="1">
    <source>
        <dbReference type="ARBA" id="ARBA00006594"/>
    </source>
</evidence>
<evidence type="ECO:0000256" key="6">
    <source>
        <dbReference type="ARBA" id="ARBA00047942"/>
    </source>
</evidence>
<dbReference type="OrthoDB" id="9816043at2"/>
<dbReference type="EC" id="2.1.1.72" evidence="2"/>
<dbReference type="RefSeq" id="WP_014657364.1">
    <property type="nucleotide sequence ID" value="NC_017731.1"/>
</dbReference>
<accession>A0A140NN72</accession>
<evidence type="ECO:0000256" key="4">
    <source>
        <dbReference type="ARBA" id="ARBA00022679"/>
    </source>
</evidence>
<keyword evidence="5" id="KW-0949">S-adenosyl-L-methionine</keyword>
<dbReference type="PROSITE" id="PS00092">
    <property type="entry name" value="N6_MTASE"/>
    <property type="match status" value="1"/>
</dbReference>
<keyword evidence="4" id="KW-0808">Transferase</keyword>
<name>A0A140NN72_PROSM</name>
<dbReference type="EMBL" id="CP003488">
    <property type="protein sequence ID" value="AFH94351.1"/>
    <property type="molecule type" value="Genomic_DNA"/>
</dbReference>
<dbReference type="GeneID" id="93520889"/>
<dbReference type="PRINTS" id="PR00506">
    <property type="entry name" value="D21N6MTFRASE"/>
</dbReference>
<keyword evidence="3 8" id="KW-0489">Methyltransferase</keyword>
<protein>
    <recommendedName>
        <fullName evidence="2">site-specific DNA-methyltransferase (adenine-specific)</fullName>
        <ecNumber evidence="2">2.1.1.72</ecNumber>
    </recommendedName>
</protein>
<sequence>MNKLKMHSPDMTQQNIEKIQALFPNCVTESKGANGELKLAIDFDQLKQELSNSIVEGPQERYQLNWPGKREALLTANAPIAKTLRPCREESVNFDTTKNLFIEGDNLDALKLMQETYLGKVKMIYIDPPYNTGKDFIYADNFAESTEEYLLDSGQKDEGGNRLVANTDSNGRFHSDWLSMMYSRLKLAITLLKDAGVIFISIDDNEVSNLRKMCDEIFGEDNFIANIIWSRKRGKDNSAKFFSRNHEHLIVYAKNIRTTEFGRLDMPEETRKAYKNPDNDSRGDYRLLGVWARGSQGGSLYDFKSKTGEYFTERKWLVGKGTMEALDSDNKLKFNGDKVYRKLFLTEYKGDIPETIWLDASNAANAADEIKALLGTQVFDTVKPIPYLLKMIKCGLEKDDVILDFFAGSATTAHATMQLNAEDGGNRKFVMVQLPEECDKKSEAFKAGYKNIAEISKERIRRAGAKILEGECHKDWNKDVGFRVLKVDSSNMADVYYSPDQVTQGSLDLLVDNIKADRTDEDLLFQVLLDWGVDLTLPIRKETIQGKSVFLVDDDALVACFDLRINEALIKELAAKEPLRVVFRDDGFESDAVKINAEQIFKQVSPHTEVKAI</sequence>
<dbReference type="Pfam" id="PF01555">
    <property type="entry name" value="N6_N4_Mtase"/>
    <property type="match status" value="1"/>
</dbReference>
<dbReference type="GO" id="GO:0003677">
    <property type="term" value="F:DNA binding"/>
    <property type="evidence" value="ECO:0007669"/>
    <property type="project" value="InterPro"/>
</dbReference>
<dbReference type="Gene3D" id="3.40.50.150">
    <property type="entry name" value="Vaccinia Virus protein VP39"/>
    <property type="match status" value="1"/>
</dbReference>
<dbReference type="PIRSF" id="PIRSF015855">
    <property type="entry name" value="TypeIII_Mtase_mKpnI"/>
    <property type="match status" value="1"/>
</dbReference>
<dbReference type="InterPro" id="IPR029063">
    <property type="entry name" value="SAM-dependent_MTases_sf"/>
</dbReference>
<dbReference type="GO" id="GO:0032259">
    <property type="term" value="P:methylation"/>
    <property type="evidence" value="ECO:0007669"/>
    <property type="project" value="UniProtKB-KW"/>
</dbReference>
<evidence type="ECO:0000259" key="7">
    <source>
        <dbReference type="Pfam" id="PF01555"/>
    </source>
</evidence>
<dbReference type="AlphaFoldDB" id="A0A140NN72"/>
<comment type="catalytic activity">
    <reaction evidence="6">
        <text>a 2'-deoxyadenosine in DNA + S-adenosyl-L-methionine = an N(6)-methyl-2'-deoxyadenosine in DNA + S-adenosyl-L-homocysteine + H(+)</text>
        <dbReference type="Rhea" id="RHEA:15197"/>
        <dbReference type="Rhea" id="RHEA-COMP:12418"/>
        <dbReference type="Rhea" id="RHEA-COMP:12419"/>
        <dbReference type="ChEBI" id="CHEBI:15378"/>
        <dbReference type="ChEBI" id="CHEBI:57856"/>
        <dbReference type="ChEBI" id="CHEBI:59789"/>
        <dbReference type="ChEBI" id="CHEBI:90615"/>
        <dbReference type="ChEBI" id="CHEBI:90616"/>
        <dbReference type="EC" id="2.1.1.72"/>
    </reaction>
</comment>
<organism evidence="8 9">
    <name type="scientific">Providencia stuartii (strain MRSN 2154)</name>
    <dbReference type="NCBI Taxonomy" id="1157951"/>
    <lineage>
        <taxon>Bacteria</taxon>
        <taxon>Pseudomonadati</taxon>
        <taxon>Pseudomonadota</taxon>
        <taxon>Gammaproteobacteria</taxon>
        <taxon>Enterobacterales</taxon>
        <taxon>Morganellaceae</taxon>
        <taxon>Providencia</taxon>
    </lineage>
</organism>
<dbReference type="SUPFAM" id="SSF53335">
    <property type="entry name" value="S-adenosyl-L-methionine-dependent methyltransferases"/>
    <property type="match status" value="1"/>
</dbReference>
<feature type="domain" description="DNA methylase N-4/N-6" evidence="7">
    <location>
        <begin position="121"/>
        <end position="422"/>
    </location>
</feature>
<evidence type="ECO:0000256" key="3">
    <source>
        <dbReference type="ARBA" id="ARBA00022603"/>
    </source>
</evidence>
<dbReference type="InterPro" id="IPR002941">
    <property type="entry name" value="DNA_methylase_N4/N6"/>
</dbReference>
<dbReference type="REBASE" id="47187">
    <property type="entry name" value="M.Pst2154ORF12525P"/>
</dbReference>
<dbReference type="InterPro" id="IPR002052">
    <property type="entry name" value="DNA_methylase_N6_adenine_CS"/>
</dbReference>
<reference evidence="9" key="2">
    <citation type="submission" date="2012-04" db="EMBL/GenBank/DDBJ databases">
        <title>Complete genome sequence of Providencia stuartii clinical isolate MRSN 2154.</title>
        <authorList>
            <person name="Clifford R.J."/>
            <person name="Hang J."/>
            <person name="Riley M.C."/>
            <person name="Onmus-Leone F."/>
            <person name="Kuschner R.A."/>
            <person name="Lesho E.P."/>
            <person name="Waterman P.E."/>
        </authorList>
    </citation>
    <scope>NUCLEOTIDE SEQUENCE [LARGE SCALE GENOMIC DNA]</scope>
    <source>
        <strain evidence="9">MRSN 2154</strain>
    </source>
</reference>
<evidence type="ECO:0000256" key="5">
    <source>
        <dbReference type="ARBA" id="ARBA00022691"/>
    </source>
</evidence>
<evidence type="ECO:0000313" key="9">
    <source>
        <dbReference type="Proteomes" id="UP000005012"/>
    </source>
</evidence>
<dbReference type="InterPro" id="IPR002295">
    <property type="entry name" value="N4/N6-MTase_EcoPI_Mod-like"/>
</dbReference>
<reference evidence="8 9" key="1">
    <citation type="journal article" date="2012" name="J. Bacteriol.">
        <title>Complete Genome Sequence of Providencia stuartii Clinical Isolate MRSN 2154.</title>
        <authorList>
            <person name="Clifford R.J."/>
            <person name="Hang J."/>
            <person name="Riley M.C."/>
            <person name="Onmus-Leone F."/>
            <person name="Kuschner R.A."/>
            <person name="Lesho E.P."/>
            <person name="Waterman P.E."/>
        </authorList>
    </citation>
    <scope>NUCLEOTIDE SEQUENCE [LARGE SCALE GENOMIC DNA]</scope>
    <source>
        <strain evidence="8 9">MRSN 2154</strain>
    </source>
</reference>
<dbReference type="HOGENOM" id="CLU_020164_2_1_6"/>
<evidence type="ECO:0000313" key="8">
    <source>
        <dbReference type="EMBL" id="AFH94351.1"/>
    </source>
</evidence>
<proteinExistence type="inferred from homology"/>
<dbReference type="PATRIC" id="fig|1157951.4.peg.2523"/>